<proteinExistence type="predicted"/>
<organism evidence="2 3">
    <name type="scientific">Enteractinococcus helveticum</name>
    <dbReference type="NCBI Taxonomy" id="1837282"/>
    <lineage>
        <taxon>Bacteria</taxon>
        <taxon>Bacillati</taxon>
        <taxon>Actinomycetota</taxon>
        <taxon>Actinomycetes</taxon>
        <taxon>Micrococcales</taxon>
        <taxon>Micrococcaceae</taxon>
    </lineage>
</organism>
<dbReference type="GO" id="GO:0009055">
    <property type="term" value="F:electron transfer activity"/>
    <property type="evidence" value="ECO:0007669"/>
    <property type="project" value="InterPro"/>
</dbReference>
<dbReference type="SUPFAM" id="SSF52218">
    <property type="entry name" value="Flavoproteins"/>
    <property type="match status" value="1"/>
</dbReference>
<dbReference type="RefSeq" id="WP_303902864.1">
    <property type="nucleotide sequence ID" value="NZ_DYXC01000043.1"/>
</dbReference>
<dbReference type="PROSITE" id="PS00201">
    <property type="entry name" value="FLAVODOXIN"/>
    <property type="match status" value="1"/>
</dbReference>
<dbReference type="InterPro" id="IPR029039">
    <property type="entry name" value="Flavoprotein-like_sf"/>
</dbReference>
<dbReference type="PROSITE" id="PS50902">
    <property type="entry name" value="FLAVODOXIN_LIKE"/>
    <property type="match status" value="1"/>
</dbReference>
<reference evidence="2" key="2">
    <citation type="submission" date="2021-09" db="EMBL/GenBank/DDBJ databases">
        <authorList>
            <person name="Gilroy R."/>
        </authorList>
    </citation>
    <scope>NUCLEOTIDE SEQUENCE</scope>
    <source>
        <strain evidence="2">ChiHjej13B12-14962</strain>
    </source>
</reference>
<dbReference type="Proteomes" id="UP000703315">
    <property type="component" value="Unassembled WGS sequence"/>
</dbReference>
<dbReference type="GO" id="GO:0010181">
    <property type="term" value="F:FMN binding"/>
    <property type="evidence" value="ECO:0007669"/>
    <property type="project" value="InterPro"/>
</dbReference>
<dbReference type="InterPro" id="IPR008254">
    <property type="entry name" value="Flavodoxin/NO_synth"/>
</dbReference>
<feature type="domain" description="Flavodoxin-like" evidence="1">
    <location>
        <begin position="3"/>
        <end position="159"/>
    </location>
</feature>
<evidence type="ECO:0000313" key="3">
    <source>
        <dbReference type="Proteomes" id="UP000703315"/>
    </source>
</evidence>
<protein>
    <submittedName>
        <fullName evidence="2">Flavodoxin domain-containing protein</fullName>
    </submittedName>
</protein>
<dbReference type="AlphaFoldDB" id="A0A921FN75"/>
<dbReference type="InterPro" id="IPR001226">
    <property type="entry name" value="Flavodoxin_CS"/>
</dbReference>
<accession>A0A921FN75</accession>
<gene>
    <name evidence="2" type="ORF">K8V32_03345</name>
</gene>
<reference evidence="2" key="1">
    <citation type="journal article" date="2021" name="PeerJ">
        <title>Extensive microbial diversity within the chicken gut microbiome revealed by metagenomics and culture.</title>
        <authorList>
            <person name="Gilroy R."/>
            <person name="Ravi A."/>
            <person name="Getino M."/>
            <person name="Pursley I."/>
            <person name="Horton D.L."/>
            <person name="Alikhan N.F."/>
            <person name="Baker D."/>
            <person name="Gharbi K."/>
            <person name="Hall N."/>
            <person name="Watson M."/>
            <person name="Adriaenssens E.M."/>
            <person name="Foster-Nyarko E."/>
            <person name="Jarju S."/>
            <person name="Secka A."/>
            <person name="Antonio M."/>
            <person name="Oren A."/>
            <person name="Chaudhuri R.R."/>
            <person name="La Ragione R."/>
            <person name="Hildebrand F."/>
            <person name="Pallen M.J."/>
        </authorList>
    </citation>
    <scope>NUCLEOTIDE SEQUENCE</scope>
    <source>
        <strain evidence="2">ChiHjej13B12-14962</strain>
    </source>
</reference>
<dbReference type="EMBL" id="DYXC01000043">
    <property type="protein sequence ID" value="HJF13826.1"/>
    <property type="molecule type" value="Genomic_DNA"/>
</dbReference>
<evidence type="ECO:0000259" key="1">
    <source>
        <dbReference type="PROSITE" id="PS50902"/>
    </source>
</evidence>
<dbReference type="Gene3D" id="3.40.50.360">
    <property type="match status" value="1"/>
</dbReference>
<evidence type="ECO:0000313" key="2">
    <source>
        <dbReference type="EMBL" id="HJF13826.1"/>
    </source>
</evidence>
<comment type="caution">
    <text evidence="2">The sequence shown here is derived from an EMBL/GenBank/DDBJ whole genome shotgun (WGS) entry which is preliminary data.</text>
</comment>
<sequence>MQALIIYESAWGNTKDIAQAIGQGLAEEDIHLQLSAVQDAPALQQVAVDLLVVGAPTHAFGLSRESTREDAHHRGGALISSGVREWLDTGPVALTVATFDTHVRHPNLPGHASRKIAKKLKKLGCTVLTDPESFNVDDYDGPLSPGEHDRARAWGHELGRRLMGRYYDHQP</sequence>
<dbReference type="Pfam" id="PF00258">
    <property type="entry name" value="Flavodoxin_1"/>
    <property type="match status" value="1"/>
</dbReference>
<name>A0A921FN75_9MICC</name>